<evidence type="ECO:0000256" key="4">
    <source>
        <dbReference type="SAM" id="Coils"/>
    </source>
</evidence>
<reference evidence="7 8" key="1">
    <citation type="journal article" date="1999" name="Science">
        <title>Genome sequence of the radioresistant bacterium Deinococcus radiodurans R1.</title>
        <authorList>
            <person name="White O."/>
            <person name="Eisen J.A."/>
            <person name="Heidelberg J.F."/>
            <person name="Hickey E.K."/>
            <person name="Peterson J.D."/>
            <person name="Dodson R.J."/>
            <person name="Haft D.H."/>
            <person name="Gwinn M.L."/>
            <person name="Nelson W.C."/>
            <person name="Richardson D.L."/>
            <person name="Moffat K.S."/>
            <person name="Qin H."/>
            <person name="Jiang L."/>
            <person name="Pamphile W."/>
            <person name="Crosby M."/>
            <person name="Shen M."/>
            <person name="Vamathevan J.J."/>
            <person name="Lam P."/>
            <person name="McDonald L."/>
            <person name="Utterback T."/>
            <person name="Zalewski C."/>
            <person name="Makarova K.S."/>
            <person name="Aravind L."/>
            <person name="Daly M.J."/>
            <person name="Minton K.W."/>
            <person name="Fleischmann R.D."/>
            <person name="Ketchum K.A."/>
            <person name="Nelson K.E."/>
            <person name="Salzberg S."/>
            <person name="Smith H.O."/>
            <person name="Venter J.C."/>
            <person name="Fraser C.M."/>
        </authorList>
    </citation>
    <scope>NUCLEOTIDE SEQUENCE [LARGE SCALE GENOMIC DNA]</scope>
    <source>
        <strain evidence="8">ATCC 13939 / DSM 20539 / JCM 16871 / LMG 4051 / NBRC 15346 / NCIMB 9279 / R1 / VKM B-1422</strain>
    </source>
</reference>
<feature type="coiled-coil region" evidence="4">
    <location>
        <begin position="355"/>
        <end position="382"/>
    </location>
</feature>
<feature type="domain" description="ABC transporter" evidence="6">
    <location>
        <begin position="457"/>
        <end position="649"/>
    </location>
</feature>
<dbReference type="FunFam" id="3.40.50.300:FF:001807">
    <property type="entry name" value="ABC transporter ATP-binding protein"/>
    <property type="match status" value="1"/>
</dbReference>
<evidence type="ECO:0000313" key="7">
    <source>
        <dbReference type="EMBL" id="AAF10056.1"/>
    </source>
</evidence>
<dbReference type="KEGG" id="dra:DR_0475"/>
<dbReference type="AlphaFoldDB" id="Q9RX40"/>
<keyword evidence="2" id="KW-0547">Nucleotide-binding</keyword>
<dbReference type="InterPro" id="IPR027417">
    <property type="entry name" value="P-loop_NTPase"/>
</dbReference>
<dbReference type="InterPro" id="IPR050611">
    <property type="entry name" value="ABCF"/>
</dbReference>
<dbReference type="Proteomes" id="UP000002524">
    <property type="component" value="Chromosome 1"/>
</dbReference>
<dbReference type="FunFam" id="3.40.50.300:FF:001320">
    <property type="entry name" value="Heme ABC transporter ATP-binding protein"/>
    <property type="match status" value="1"/>
</dbReference>
<protein>
    <submittedName>
        <fullName evidence="7">ABC transporter, ATP-binding protein, EF-3 family</fullName>
    </submittedName>
</protein>
<dbReference type="Gene3D" id="3.40.50.300">
    <property type="entry name" value="P-loop containing nucleotide triphosphate hydrolases"/>
    <property type="match status" value="2"/>
</dbReference>
<dbReference type="InParanoid" id="Q9RX40"/>
<feature type="domain" description="ABC transporter" evidence="6">
    <location>
        <begin position="113"/>
        <end position="359"/>
    </location>
</feature>
<evidence type="ECO:0000256" key="1">
    <source>
        <dbReference type="ARBA" id="ARBA00022737"/>
    </source>
</evidence>
<dbReference type="CDD" id="cd03221">
    <property type="entry name" value="ABCF_EF-3"/>
    <property type="match status" value="2"/>
</dbReference>
<dbReference type="PROSITE" id="PS00211">
    <property type="entry name" value="ABC_TRANSPORTER_1"/>
    <property type="match status" value="2"/>
</dbReference>
<dbReference type="OrthoDB" id="9801441at2"/>
<dbReference type="Pfam" id="PF12848">
    <property type="entry name" value="ABC_tran_Xtn"/>
    <property type="match status" value="1"/>
</dbReference>
<dbReference type="GO" id="GO:0016887">
    <property type="term" value="F:ATP hydrolysis activity"/>
    <property type="evidence" value="ECO:0007669"/>
    <property type="project" value="InterPro"/>
</dbReference>
<keyword evidence="1" id="KW-0677">Repeat</keyword>
<evidence type="ECO:0000259" key="6">
    <source>
        <dbReference type="PROSITE" id="PS50893"/>
    </source>
</evidence>
<dbReference type="PANTHER" id="PTHR19211">
    <property type="entry name" value="ATP-BINDING TRANSPORT PROTEIN-RELATED"/>
    <property type="match status" value="1"/>
</dbReference>
<dbReference type="PATRIC" id="fig|243230.17.peg.653"/>
<dbReference type="eggNOG" id="COG0488">
    <property type="taxonomic scope" value="Bacteria"/>
</dbReference>
<dbReference type="PIR" id="F75513">
    <property type="entry name" value="F75513"/>
</dbReference>
<dbReference type="PANTHER" id="PTHR19211:SF123">
    <property type="entry name" value="ABC TRANSPORTER"/>
    <property type="match status" value="1"/>
</dbReference>
<evidence type="ECO:0000256" key="5">
    <source>
        <dbReference type="SAM" id="MobiDB-lite"/>
    </source>
</evidence>
<keyword evidence="3 7" id="KW-0067">ATP-binding</keyword>
<dbReference type="Pfam" id="PF00005">
    <property type="entry name" value="ABC_tran"/>
    <property type="match status" value="2"/>
</dbReference>
<proteinExistence type="predicted"/>
<dbReference type="SMART" id="SM00382">
    <property type="entry name" value="AAA"/>
    <property type="match status" value="2"/>
</dbReference>
<name>Q9RX40_DEIRA</name>
<dbReference type="InterPro" id="IPR003593">
    <property type="entry name" value="AAA+_ATPase"/>
</dbReference>
<dbReference type="InterPro" id="IPR032781">
    <property type="entry name" value="ABC_tran_Xtn"/>
</dbReference>
<dbReference type="InterPro" id="IPR003439">
    <property type="entry name" value="ABC_transporter-like_ATP-bd"/>
</dbReference>
<evidence type="ECO:0000256" key="3">
    <source>
        <dbReference type="ARBA" id="ARBA00022840"/>
    </source>
</evidence>
<dbReference type="SUPFAM" id="SSF52540">
    <property type="entry name" value="P-loop containing nucleoside triphosphate hydrolases"/>
    <property type="match status" value="2"/>
</dbReference>
<dbReference type="PROSITE" id="PS50893">
    <property type="entry name" value="ABC_TRANSPORTER_2"/>
    <property type="match status" value="2"/>
</dbReference>
<keyword evidence="4" id="KW-0175">Coiled coil</keyword>
<gene>
    <name evidence="7" type="ordered locus">DR_0475</name>
</gene>
<evidence type="ECO:0000256" key="2">
    <source>
        <dbReference type="ARBA" id="ARBA00022741"/>
    </source>
</evidence>
<dbReference type="PaxDb" id="243230-DR_0475"/>
<keyword evidence="8" id="KW-1185">Reference proteome</keyword>
<dbReference type="EnsemblBacteria" id="AAF10056">
    <property type="protein sequence ID" value="AAF10056"/>
    <property type="gene ID" value="DR_0475"/>
</dbReference>
<dbReference type="InterPro" id="IPR017871">
    <property type="entry name" value="ABC_transporter-like_CS"/>
</dbReference>
<dbReference type="GO" id="GO:0005524">
    <property type="term" value="F:ATP binding"/>
    <property type="evidence" value="ECO:0000318"/>
    <property type="project" value="GO_Central"/>
</dbReference>
<dbReference type="STRING" id="243230.DR_0475"/>
<accession>Q9RX40</accession>
<dbReference type="EMBL" id="AE000513">
    <property type="protein sequence ID" value="AAF10056.1"/>
    <property type="molecule type" value="Genomic_DNA"/>
</dbReference>
<feature type="region of interest" description="Disordered" evidence="5">
    <location>
        <begin position="1"/>
        <end position="28"/>
    </location>
</feature>
<sequence>MGRRGNRHESPPGKKRRGGQAAKAPRARRRNCVDFLRLDFSLHKFNGPGVRTSFPLPEQRVGYAAADSGLPGALAFAHSKDFLSCASDPVLTVDAACRLLRAAGLTLLGENMLRAREVARRYGDQTIFAGVTLDLAAGERLALIGENGSGKSTLLRVLAGLDAPDAGHVTRTGRVSLLTQHTDLGAGHVLNAVTPPELRGARTAFEQATERLSEGSDAALTAFADAEERYRLAGGYDFGARANGVLAGLHLDAGADAGQLSGGQLRRVMLARLLLSPADLYLLDEPTNHLDADGAAWLEGWILAAAAAGAAFILASHDRAFLDAVATHTAELERGALTVYPGNYSAAMELKATLREAQQRDYAAYKRKRAALEQEKSRLKSAGRSADKFSHQRAGNVPLLTAKNKAQDVANTLAGRARSMERQLERLDAGAVAKPFDDRRVLTLDLPPLPPGPQEVLTVRDLGVTREGQEVLSSVNLHVRRGDRVALTGPNGGGKSTLLRAVLSELPHTGTVTWGAGLTRSVAGQHGEELRGLGTVGGALLDANPALTPHQLHEIAAQVGLPGPLAALATLSGGQRTRLSLARLSVTRAQVLLLDEPTNHLDLPMIEALEALLLAFPGTVLLASHDRRLLERTATRVWAVGGGGVTEQE</sequence>
<organism evidence="7 8">
    <name type="scientific">Deinococcus radiodurans (strain ATCC 13939 / DSM 20539 / JCM 16871 / CCUG 27074 / LMG 4051 / NBRC 15346 / NCIMB 9279 / VKM B-1422 / R1)</name>
    <dbReference type="NCBI Taxonomy" id="243230"/>
    <lineage>
        <taxon>Bacteria</taxon>
        <taxon>Thermotogati</taxon>
        <taxon>Deinococcota</taxon>
        <taxon>Deinococci</taxon>
        <taxon>Deinococcales</taxon>
        <taxon>Deinococcaceae</taxon>
        <taxon>Deinococcus</taxon>
    </lineage>
</organism>
<evidence type="ECO:0000313" key="8">
    <source>
        <dbReference type="Proteomes" id="UP000002524"/>
    </source>
</evidence>
<dbReference type="HOGENOM" id="CLU_000604_36_0_0"/>